<evidence type="ECO:0000313" key="1">
    <source>
        <dbReference type="EMBL" id="KAF2207976.1"/>
    </source>
</evidence>
<dbReference type="AlphaFoldDB" id="A0A6A6F2M2"/>
<proteinExistence type="predicted"/>
<name>A0A6A6F2M2_9PEZI</name>
<reference evidence="1" key="1">
    <citation type="journal article" date="2020" name="Stud. Mycol.">
        <title>101 Dothideomycetes genomes: a test case for predicting lifestyles and emergence of pathogens.</title>
        <authorList>
            <person name="Haridas S."/>
            <person name="Albert R."/>
            <person name="Binder M."/>
            <person name="Bloem J."/>
            <person name="Labutti K."/>
            <person name="Salamov A."/>
            <person name="Andreopoulos B."/>
            <person name="Baker S."/>
            <person name="Barry K."/>
            <person name="Bills G."/>
            <person name="Bluhm B."/>
            <person name="Cannon C."/>
            <person name="Castanera R."/>
            <person name="Culley D."/>
            <person name="Daum C."/>
            <person name="Ezra D."/>
            <person name="Gonzalez J."/>
            <person name="Henrissat B."/>
            <person name="Kuo A."/>
            <person name="Liang C."/>
            <person name="Lipzen A."/>
            <person name="Lutzoni F."/>
            <person name="Magnuson J."/>
            <person name="Mondo S."/>
            <person name="Nolan M."/>
            <person name="Ohm R."/>
            <person name="Pangilinan J."/>
            <person name="Park H.-J."/>
            <person name="Ramirez L."/>
            <person name="Alfaro M."/>
            <person name="Sun H."/>
            <person name="Tritt A."/>
            <person name="Yoshinaga Y."/>
            <person name="Zwiers L.-H."/>
            <person name="Turgeon B."/>
            <person name="Goodwin S."/>
            <person name="Spatafora J."/>
            <person name="Crous P."/>
            <person name="Grigoriev I."/>
        </authorList>
    </citation>
    <scope>NUCLEOTIDE SEQUENCE</scope>
    <source>
        <strain evidence="1">SCOH1-5</strain>
    </source>
</reference>
<sequence length="95" mass="10416">MTLVPTGICSPDFAASQLMRALLIGLDPIPVSTVKIAHKLLSKKEKLTWKATTGDHETASINSNEPELNGKLSLKLLQSEHKEDEAQYVDTVLVF</sequence>
<dbReference type="Proteomes" id="UP000799539">
    <property type="component" value="Unassembled WGS sequence"/>
</dbReference>
<protein>
    <submittedName>
        <fullName evidence="1">Uncharacterized protein</fullName>
    </submittedName>
</protein>
<organism evidence="1 2">
    <name type="scientific">Cercospora zeae-maydis SCOH1-5</name>
    <dbReference type="NCBI Taxonomy" id="717836"/>
    <lineage>
        <taxon>Eukaryota</taxon>
        <taxon>Fungi</taxon>
        <taxon>Dikarya</taxon>
        <taxon>Ascomycota</taxon>
        <taxon>Pezizomycotina</taxon>
        <taxon>Dothideomycetes</taxon>
        <taxon>Dothideomycetidae</taxon>
        <taxon>Mycosphaerellales</taxon>
        <taxon>Mycosphaerellaceae</taxon>
        <taxon>Cercospora</taxon>
    </lineage>
</organism>
<dbReference type="EMBL" id="ML992698">
    <property type="protein sequence ID" value="KAF2207976.1"/>
    <property type="molecule type" value="Genomic_DNA"/>
</dbReference>
<accession>A0A6A6F2M2</accession>
<gene>
    <name evidence="1" type="ORF">CERZMDRAFT_101828</name>
</gene>
<evidence type="ECO:0000313" key="2">
    <source>
        <dbReference type="Proteomes" id="UP000799539"/>
    </source>
</evidence>
<keyword evidence="2" id="KW-1185">Reference proteome</keyword>